<evidence type="ECO:0000313" key="3">
    <source>
        <dbReference type="Proteomes" id="UP001224477"/>
    </source>
</evidence>
<dbReference type="EMBL" id="JAVGXC010000063">
    <property type="protein sequence ID" value="MDR0193187.1"/>
    <property type="molecule type" value="Genomic_DNA"/>
</dbReference>
<comment type="caution">
    <text evidence="2">The sequence shown here is derived from an EMBL/GenBank/DDBJ whole genome shotgun (WGS) entry which is preliminary data.</text>
</comment>
<dbReference type="Proteomes" id="UP001224477">
    <property type="component" value="Unassembled WGS sequence"/>
</dbReference>
<organism evidence="2 3">
    <name type="scientific">Pseudomonas yamanorum</name>
    <dbReference type="NCBI Taxonomy" id="515393"/>
    <lineage>
        <taxon>Bacteria</taxon>
        <taxon>Pseudomonadati</taxon>
        <taxon>Pseudomonadota</taxon>
        <taxon>Gammaproteobacteria</taxon>
        <taxon>Pseudomonadales</taxon>
        <taxon>Pseudomonadaceae</taxon>
        <taxon>Pseudomonas</taxon>
    </lineage>
</organism>
<dbReference type="Pfam" id="PF01909">
    <property type="entry name" value="NTP_transf_2"/>
    <property type="match status" value="1"/>
</dbReference>
<accession>A0ABU1D0V3</accession>
<dbReference type="RefSeq" id="WP_309255906.1">
    <property type="nucleotide sequence ID" value="NZ_JAVGXC010000063.1"/>
</dbReference>
<dbReference type="SUPFAM" id="SSF81301">
    <property type="entry name" value="Nucleotidyltransferase"/>
    <property type="match status" value="1"/>
</dbReference>
<dbReference type="InterPro" id="IPR043519">
    <property type="entry name" value="NT_sf"/>
</dbReference>
<evidence type="ECO:0000313" key="2">
    <source>
        <dbReference type="EMBL" id="MDR0193187.1"/>
    </source>
</evidence>
<evidence type="ECO:0000259" key="1">
    <source>
        <dbReference type="Pfam" id="PF01909"/>
    </source>
</evidence>
<dbReference type="InterPro" id="IPR002934">
    <property type="entry name" value="Polymerase_NTP_transf_dom"/>
</dbReference>
<feature type="domain" description="Polymerase nucleotidyl transferase" evidence="1">
    <location>
        <begin position="4"/>
        <end position="47"/>
    </location>
</feature>
<name>A0ABU1D0V3_9PSED</name>
<gene>
    <name evidence="2" type="ORF">RCO22_30010</name>
</gene>
<keyword evidence="3" id="KW-1185">Reference proteome</keyword>
<sequence>MKLSQNEVIEVYGFGSYFIGETNSNDIDLLIIHELPKYDSCKFAIECKAQLNLKLENCDVTILSIPEERELSFVAISNATLLGTATLLTQKQDIDYIHNKIIKINSKLGSAPI</sequence>
<protein>
    <submittedName>
        <fullName evidence="2">Nucleotidyltransferase domain-containing protein</fullName>
    </submittedName>
</protein>
<reference evidence="2 3" key="1">
    <citation type="journal article" date="2023" name="Microbiol. Resour. Announc.">
        <title>Whole-genome sequence of Pseudomonas yamanorum OLsAu1 isolated from the edible ectomycorrhizal mushroom Lactarius sp. section Deliciosi.</title>
        <authorList>
            <person name="Ramirez-Mendoza R."/>
            <person name="Angeles-Argaiz R.E."/>
            <person name="Hernandez-Oaxaca D."/>
            <person name="Aguirre-Beltran L."/>
            <person name="Almaraz-Suarez J."/>
            <person name="Perez-Moreno J."/>
        </authorList>
    </citation>
    <scope>NUCLEOTIDE SEQUENCE [LARGE SCALE GENOMIC DNA]</scope>
    <source>
        <strain evidence="2 3">OLsAu1</strain>
    </source>
</reference>
<dbReference type="Gene3D" id="3.30.460.10">
    <property type="entry name" value="Beta Polymerase, domain 2"/>
    <property type="match status" value="1"/>
</dbReference>
<proteinExistence type="predicted"/>